<accession>A0A0D2E9W3</accession>
<dbReference type="Proteomes" id="UP000054266">
    <property type="component" value="Unassembled WGS sequence"/>
</dbReference>
<dbReference type="HOGENOM" id="CLU_1194761_0_0_1"/>
<dbReference type="EMBL" id="KN846957">
    <property type="protein sequence ID" value="KIW71082.1"/>
    <property type="molecule type" value="Genomic_DNA"/>
</dbReference>
<protein>
    <submittedName>
        <fullName evidence="1">Uncharacterized protein</fullName>
    </submittedName>
</protein>
<organism evidence="1 2">
    <name type="scientific">Phialophora macrospora</name>
    <dbReference type="NCBI Taxonomy" id="1851006"/>
    <lineage>
        <taxon>Eukaryota</taxon>
        <taxon>Fungi</taxon>
        <taxon>Dikarya</taxon>
        <taxon>Ascomycota</taxon>
        <taxon>Pezizomycotina</taxon>
        <taxon>Eurotiomycetes</taxon>
        <taxon>Chaetothyriomycetidae</taxon>
        <taxon>Chaetothyriales</taxon>
        <taxon>Herpotrichiellaceae</taxon>
        <taxon>Phialophora</taxon>
    </lineage>
</organism>
<proteinExistence type="predicted"/>
<evidence type="ECO:0000313" key="1">
    <source>
        <dbReference type="EMBL" id="KIW71082.1"/>
    </source>
</evidence>
<dbReference type="AlphaFoldDB" id="A0A0D2E9W3"/>
<keyword evidence="2" id="KW-1185">Reference proteome</keyword>
<gene>
    <name evidence="1" type="ORF">PV04_03290</name>
</gene>
<sequence length="232" mass="25319">MSRSYLSPTNPTCPPLQNQYPSFVSRIEEANGEDVFGNEMYFTAKEGPRKKTEIDTVFQITGVPVCSSICQLELFFRAGDFVGSDCSVVNVDTTDREAIEPVGSTPEARWLFASFEWATGEQTEKDGVIVVGALACKSTLPFRASWAGRVGFEQANPRPGGPRAHGFRIRYGVEVEDSQHVDACGAMRYSGTGSCAIALHGVFDPPPCIQHAGPPRTRSSMQCSFRVGAEYF</sequence>
<evidence type="ECO:0000313" key="2">
    <source>
        <dbReference type="Proteomes" id="UP000054266"/>
    </source>
</evidence>
<reference evidence="1 2" key="1">
    <citation type="submission" date="2015-01" db="EMBL/GenBank/DDBJ databases">
        <title>The Genome Sequence of Capronia semiimmersa CBS27337.</title>
        <authorList>
            <consortium name="The Broad Institute Genomics Platform"/>
            <person name="Cuomo C."/>
            <person name="de Hoog S."/>
            <person name="Gorbushina A."/>
            <person name="Stielow B."/>
            <person name="Teixiera M."/>
            <person name="Abouelleil A."/>
            <person name="Chapman S.B."/>
            <person name="Priest M."/>
            <person name="Young S.K."/>
            <person name="Wortman J."/>
            <person name="Nusbaum C."/>
            <person name="Birren B."/>
        </authorList>
    </citation>
    <scope>NUCLEOTIDE SEQUENCE [LARGE SCALE GENOMIC DNA]</scope>
    <source>
        <strain evidence="1 2">CBS 27337</strain>
    </source>
</reference>
<name>A0A0D2E9W3_9EURO</name>